<feature type="transmembrane region" description="Helical" evidence="1">
    <location>
        <begin position="58"/>
        <end position="82"/>
    </location>
</feature>
<dbReference type="Proteomes" id="UP000004870">
    <property type="component" value="Unassembled WGS sequence"/>
</dbReference>
<keyword evidence="3" id="KW-1185">Reference proteome</keyword>
<keyword evidence="1" id="KW-1133">Transmembrane helix</keyword>
<dbReference type="EMBL" id="ACKY01000002">
    <property type="protein sequence ID" value="EEV89847.1"/>
    <property type="molecule type" value="Genomic_DNA"/>
</dbReference>
<proteinExistence type="predicted"/>
<reference evidence="2 3" key="1">
    <citation type="submission" date="2009-08" db="EMBL/GenBank/DDBJ databases">
        <authorList>
            <person name="Qin X."/>
            <person name="Bachman B."/>
            <person name="Battles P."/>
            <person name="Bell A."/>
            <person name="Bess C."/>
            <person name="Bickham C."/>
            <person name="Chaboub L."/>
            <person name="Chen D."/>
            <person name="Coyle M."/>
            <person name="Deiros D.R."/>
            <person name="Dinh H."/>
            <person name="Forbes L."/>
            <person name="Fowler G."/>
            <person name="Francisco L."/>
            <person name="Fu Q."/>
            <person name="Gubbala S."/>
            <person name="Hale W."/>
            <person name="Han Y."/>
            <person name="Hemphill L."/>
            <person name="Highlander S.K."/>
            <person name="Hirani K."/>
            <person name="Hogues M."/>
            <person name="Jackson L."/>
            <person name="Jakkamsetti A."/>
            <person name="Javaid M."/>
            <person name="Jiang H."/>
            <person name="Korchina V."/>
            <person name="Kovar C."/>
            <person name="Lara F."/>
            <person name="Lee S."/>
            <person name="Mata R."/>
            <person name="Mathew T."/>
            <person name="Moen C."/>
            <person name="Morales K."/>
            <person name="Munidasa M."/>
            <person name="Nazareth L."/>
            <person name="Ngo R."/>
            <person name="Nguyen L."/>
            <person name="Okwuonu G."/>
            <person name="Ongeri F."/>
            <person name="Patil S."/>
            <person name="Petrosino J."/>
            <person name="Pham C."/>
            <person name="Pham P."/>
            <person name="Pu L.-L."/>
            <person name="Puazo M."/>
            <person name="Raj R."/>
            <person name="Reid J."/>
            <person name="Rouhana J."/>
            <person name="Saada N."/>
            <person name="Shang Y."/>
            <person name="Simmons D."/>
            <person name="Thornton R."/>
            <person name="Warren J."/>
            <person name="Weissenberger G."/>
            <person name="Zhang J."/>
            <person name="Zhang L."/>
            <person name="Zhou C."/>
            <person name="Zhu D."/>
            <person name="Muzny D."/>
            <person name="Worley K."/>
            <person name="Gibbs R."/>
        </authorList>
    </citation>
    <scope>NUCLEOTIDE SEQUENCE [LARGE SCALE GENOMIC DNA]</scope>
    <source>
        <strain evidence="3">ATCC 15826 / DSM 8339 / NCTC 10426 / 6573</strain>
    </source>
</reference>
<evidence type="ECO:0000313" key="3">
    <source>
        <dbReference type="Proteomes" id="UP000004870"/>
    </source>
</evidence>
<evidence type="ECO:0000256" key="1">
    <source>
        <dbReference type="SAM" id="Phobius"/>
    </source>
</evidence>
<accession>C8N6A6</accession>
<dbReference type="GeneID" id="84789049"/>
<dbReference type="HOGENOM" id="CLU_1560178_0_0_6"/>
<gene>
    <name evidence="2" type="ORF">HMPREF0198_0019</name>
</gene>
<keyword evidence="1" id="KW-0812">Transmembrane</keyword>
<evidence type="ECO:0000313" key="2">
    <source>
        <dbReference type="EMBL" id="EEV89847.1"/>
    </source>
</evidence>
<feature type="transmembrane region" description="Helical" evidence="1">
    <location>
        <begin position="7"/>
        <end position="25"/>
    </location>
</feature>
<name>C8N6A6_CARH6</name>
<dbReference type="RefSeq" id="WP_004138819.1">
    <property type="nucleotide sequence ID" value="NZ_GG694025.1"/>
</dbReference>
<protein>
    <submittedName>
        <fullName evidence="2">Uncharacterized protein</fullName>
    </submittedName>
</protein>
<feature type="transmembrane region" description="Helical" evidence="1">
    <location>
        <begin position="31"/>
        <end position="51"/>
    </location>
</feature>
<dbReference type="AlphaFoldDB" id="C8N6A6"/>
<comment type="caution">
    <text evidence="2">The sequence shown here is derived from an EMBL/GenBank/DDBJ whole genome shotgun (WGS) entry which is preliminary data.</text>
</comment>
<organism evidence="2 3">
    <name type="scientific">Cardiobacterium hominis (strain ATCC 15826 / DSM 8339 / NCTC 10426 / 6573)</name>
    <dbReference type="NCBI Taxonomy" id="638300"/>
    <lineage>
        <taxon>Bacteria</taxon>
        <taxon>Pseudomonadati</taxon>
        <taxon>Pseudomonadota</taxon>
        <taxon>Gammaproteobacteria</taxon>
        <taxon>Cardiobacteriales</taxon>
        <taxon>Cardiobacteriaceae</taxon>
        <taxon>Cardiobacterium</taxon>
    </lineage>
</organism>
<sequence>MTAVQHKTLAFIWIIANILLIPHIRPLEGTASLYTDVALGLSGLLFCWWVWHDRRETLAYHFAWETPLLTLILLIFLTIPALRDLVGGTQSIKPHWYSTDRSARLPGHYYLDLSLQPLATETVKLRISRATYDHLNQARDERNERPPPIRVEYWPHSRTLKQLQIPNENSP</sequence>
<dbReference type="STRING" id="2718.CHUV0807_0016"/>
<keyword evidence="1" id="KW-0472">Membrane</keyword>